<dbReference type="AlphaFoldDB" id="A0AAW8U2W0"/>
<evidence type="ECO:0000259" key="2">
    <source>
        <dbReference type="PROSITE" id="PS51747"/>
    </source>
</evidence>
<dbReference type="Proteomes" id="UP001268577">
    <property type="component" value="Unassembled WGS sequence"/>
</dbReference>
<dbReference type="RefSeq" id="WP_311874609.1">
    <property type="nucleotide sequence ID" value="NZ_JARQBZ010000011.1"/>
</dbReference>
<evidence type="ECO:0000313" key="3">
    <source>
        <dbReference type="EMBL" id="MDT2833868.1"/>
    </source>
</evidence>
<dbReference type="Gene3D" id="3.40.140.10">
    <property type="entry name" value="Cytidine Deaminase, domain 2"/>
    <property type="match status" value="1"/>
</dbReference>
<dbReference type="GO" id="GO:0072527">
    <property type="term" value="P:pyrimidine-containing compound metabolic process"/>
    <property type="evidence" value="ECO:0007669"/>
    <property type="project" value="UniProtKB-ARBA"/>
</dbReference>
<dbReference type="PANTHER" id="PTHR11644:SF2">
    <property type="entry name" value="CYTIDINE DEAMINASE"/>
    <property type="match status" value="1"/>
</dbReference>
<dbReference type="EMBL" id="JARQBZ010000011">
    <property type="protein sequence ID" value="MDT2833868.1"/>
    <property type="molecule type" value="Genomic_DNA"/>
</dbReference>
<proteinExistence type="inferred from homology"/>
<dbReference type="InterPro" id="IPR002125">
    <property type="entry name" value="CMP_dCMP_dom"/>
</dbReference>
<sequence length="139" mass="15689">MFDKLKKEATRVINPKQYSDYAEGGQVAAAIETSDGNIYTGICIDTACSLGFCAEHAAAADMLKHGETHIVRLVAVDTEGEFLAPCGRCREFLSQLDKRNEEMEIALGEDDIYRLKDLLPFDWKKIKMEKEHNFKQIKS</sequence>
<dbReference type="PROSITE" id="PS51747">
    <property type="entry name" value="CYT_DCMP_DEAMINASES_2"/>
    <property type="match status" value="1"/>
</dbReference>
<comment type="caution">
    <text evidence="3">The sequence shown here is derived from an EMBL/GenBank/DDBJ whole genome shotgun (WGS) entry which is preliminary data.</text>
</comment>
<dbReference type="InterPro" id="IPR050202">
    <property type="entry name" value="Cyt/Deoxycyt_deaminase"/>
</dbReference>
<gene>
    <name evidence="3" type="ORF">P7H70_07350</name>
</gene>
<dbReference type="GO" id="GO:0005829">
    <property type="term" value="C:cytosol"/>
    <property type="evidence" value="ECO:0007669"/>
    <property type="project" value="TreeGrafter"/>
</dbReference>
<organism evidence="3 4">
    <name type="scientific">Vagococcus carniphilus</name>
    <dbReference type="NCBI Taxonomy" id="218144"/>
    <lineage>
        <taxon>Bacteria</taxon>
        <taxon>Bacillati</taxon>
        <taxon>Bacillota</taxon>
        <taxon>Bacilli</taxon>
        <taxon>Lactobacillales</taxon>
        <taxon>Enterococcaceae</taxon>
        <taxon>Vagococcus</taxon>
    </lineage>
</organism>
<reference evidence="3" key="1">
    <citation type="submission" date="2023-03" db="EMBL/GenBank/DDBJ databases">
        <authorList>
            <person name="Shen W."/>
            <person name="Cai J."/>
        </authorList>
    </citation>
    <scope>NUCLEOTIDE SEQUENCE</scope>
    <source>
        <strain evidence="3">P96-3</strain>
    </source>
</reference>
<evidence type="ECO:0000256" key="1">
    <source>
        <dbReference type="ARBA" id="ARBA00006576"/>
    </source>
</evidence>
<evidence type="ECO:0000313" key="4">
    <source>
        <dbReference type="Proteomes" id="UP001268577"/>
    </source>
</evidence>
<dbReference type="GO" id="GO:0008270">
    <property type="term" value="F:zinc ion binding"/>
    <property type="evidence" value="ECO:0007669"/>
    <property type="project" value="TreeGrafter"/>
</dbReference>
<dbReference type="SUPFAM" id="SSF53927">
    <property type="entry name" value="Cytidine deaminase-like"/>
    <property type="match status" value="1"/>
</dbReference>
<dbReference type="GO" id="GO:0055086">
    <property type="term" value="P:nucleobase-containing small molecule metabolic process"/>
    <property type="evidence" value="ECO:0007669"/>
    <property type="project" value="UniProtKB-ARBA"/>
</dbReference>
<dbReference type="InterPro" id="IPR016193">
    <property type="entry name" value="Cytidine_deaminase-like"/>
</dbReference>
<dbReference type="GO" id="GO:0004126">
    <property type="term" value="F:cytidine deaminase activity"/>
    <property type="evidence" value="ECO:0007669"/>
    <property type="project" value="UniProtKB-ARBA"/>
</dbReference>
<protein>
    <submittedName>
        <fullName evidence="3">Cytidine deaminase</fullName>
    </submittedName>
</protein>
<accession>A0AAW8U2W0</accession>
<name>A0AAW8U2W0_9ENTE</name>
<dbReference type="PANTHER" id="PTHR11644">
    <property type="entry name" value="CYTIDINE DEAMINASE"/>
    <property type="match status" value="1"/>
</dbReference>
<feature type="domain" description="CMP/dCMP-type deaminase" evidence="2">
    <location>
        <begin position="1"/>
        <end position="126"/>
    </location>
</feature>
<dbReference type="CDD" id="cd01283">
    <property type="entry name" value="cytidine_deaminase"/>
    <property type="match status" value="1"/>
</dbReference>
<comment type="similarity">
    <text evidence="1">Belongs to the cytidine and deoxycytidylate deaminase family.</text>
</comment>